<evidence type="ECO:0000313" key="2">
    <source>
        <dbReference type="Proteomes" id="UP000546536"/>
    </source>
</evidence>
<evidence type="ECO:0000313" key="1">
    <source>
        <dbReference type="EMBL" id="NNH86267.1"/>
    </source>
</evidence>
<name>A0ABX1V371_9GAMM</name>
<proteinExistence type="predicted"/>
<dbReference type="Proteomes" id="UP000546536">
    <property type="component" value="Unassembled WGS sequence"/>
</dbReference>
<organism evidence="1 2">
    <name type="scientific">Acinetobacter terrae</name>
    <dbReference type="NCBI Taxonomy" id="2731247"/>
    <lineage>
        <taxon>Bacteria</taxon>
        <taxon>Pseudomonadati</taxon>
        <taxon>Pseudomonadota</taxon>
        <taxon>Gammaproteobacteria</taxon>
        <taxon>Moraxellales</taxon>
        <taxon>Moraxellaceae</taxon>
        <taxon>Acinetobacter</taxon>
        <taxon>Acinetobacter Taxon 24</taxon>
    </lineage>
</organism>
<keyword evidence="2" id="KW-1185">Reference proteome</keyword>
<dbReference type="RefSeq" id="WP_171543521.1">
    <property type="nucleotide sequence ID" value="NZ_JABERG010000001.1"/>
</dbReference>
<protein>
    <submittedName>
        <fullName evidence="1">Uncharacterized protein</fullName>
    </submittedName>
</protein>
<accession>A0ABX1V371</accession>
<gene>
    <name evidence="1" type="ORF">HLH13_00775</name>
</gene>
<comment type="caution">
    <text evidence="1">The sequence shown here is derived from an EMBL/GenBank/DDBJ whole genome shotgun (WGS) entry which is preliminary data.</text>
</comment>
<dbReference type="EMBL" id="JABERG010000001">
    <property type="protein sequence ID" value="NNH86267.1"/>
    <property type="molecule type" value="Genomic_DNA"/>
</dbReference>
<sequence>MTTLTITGALSNFIDTVDVGYEIYQTATNAMDAAEKERESGADKKAWVLAFVKSFITDLGQNWERWAKVIITFIDFAKSVFNSKRY</sequence>
<reference evidence="1 2" key="1">
    <citation type="submission" date="2020-04" db="EMBL/GenBank/DDBJ databases">
        <title>Acinetobacter Taxon 24.</title>
        <authorList>
            <person name="Nemec A."/>
            <person name="Radolfova-Krizova L."/>
            <person name="Higgins P.G."/>
            <person name="Spanelova P."/>
        </authorList>
    </citation>
    <scope>NUCLEOTIDE SEQUENCE [LARGE SCALE GENOMIC DNA]</scope>
    <source>
        <strain evidence="1 2">ANC 4279</strain>
    </source>
</reference>